<accession>A0A8H7V4W0</accession>
<keyword evidence="4" id="KW-1185">Reference proteome</keyword>
<name>A0A8H7V4W0_9FUNG</name>
<dbReference type="Gene3D" id="2.30.29.30">
    <property type="entry name" value="Pleckstrin-homology domain (PH domain)/Phosphotyrosine-binding domain (PTB)"/>
    <property type="match status" value="1"/>
</dbReference>
<evidence type="ECO:0000259" key="1">
    <source>
        <dbReference type="PROSITE" id="PS50003"/>
    </source>
</evidence>
<evidence type="ECO:0000259" key="2">
    <source>
        <dbReference type="PROSITE" id="PS50010"/>
    </source>
</evidence>
<dbReference type="AlphaFoldDB" id="A0A8H7V4W0"/>
<proteinExistence type="predicted"/>
<dbReference type="Pfam" id="PF00621">
    <property type="entry name" value="RhoGEF"/>
    <property type="match status" value="1"/>
</dbReference>
<protein>
    <recommendedName>
        <fullName evidence="5">DH domain-containing protein</fullName>
    </recommendedName>
</protein>
<dbReference type="Gene3D" id="1.20.900.10">
    <property type="entry name" value="Dbl homology (DH) domain"/>
    <property type="match status" value="1"/>
</dbReference>
<dbReference type="InterPro" id="IPR001849">
    <property type="entry name" value="PH_domain"/>
</dbReference>
<dbReference type="InterPro" id="IPR011993">
    <property type="entry name" value="PH-like_dom_sf"/>
</dbReference>
<feature type="domain" description="PH" evidence="1">
    <location>
        <begin position="153"/>
        <end position="308"/>
    </location>
</feature>
<dbReference type="SMART" id="SM00233">
    <property type="entry name" value="PH"/>
    <property type="match status" value="1"/>
</dbReference>
<dbReference type="InterPro" id="IPR000219">
    <property type="entry name" value="DH_dom"/>
</dbReference>
<evidence type="ECO:0000313" key="4">
    <source>
        <dbReference type="Proteomes" id="UP000603453"/>
    </source>
</evidence>
<reference evidence="3" key="1">
    <citation type="submission" date="2020-12" db="EMBL/GenBank/DDBJ databases">
        <title>Metabolic potential, ecology and presence of endohyphal bacteria is reflected in genomic diversity of Mucoromycotina.</title>
        <authorList>
            <person name="Muszewska A."/>
            <person name="Okrasinska A."/>
            <person name="Steczkiewicz K."/>
            <person name="Drgas O."/>
            <person name="Orlowska M."/>
            <person name="Perlinska-Lenart U."/>
            <person name="Aleksandrzak-Piekarczyk T."/>
            <person name="Szatraj K."/>
            <person name="Zielenkiewicz U."/>
            <person name="Pilsyk S."/>
            <person name="Malc E."/>
            <person name="Mieczkowski P."/>
            <person name="Kruszewska J.S."/>
            <person name="Biernat P."/>
            <person name="Pawlowska J."/>
        </authorList>
    </citation>
    <scope>NUCLEOTIDE SEQUENCE</scope>
    <source>
        <strain evidence="3">WA0000017839</strain>
    </source>
</reference>
<dbReference type="PROSITE" id="PS50003">
    <property type="entry name" value="PH_DOMAIN"/>
    <property type="match status" value="1"/>
</dbReference>
<evidence type="ECO:0008006" key="5">
    <source>
        <dbReference type="Google" id="ProtNLM"/>
    </source>
</evidence>
<evidence type="ECO:0000313" key="3">
    <source>
        <dbReference type="EMBL" id="KAG2210246.1"/>
    </source>
</evidence>
<dbReference type="Proteomes" id="UP000603453">
    <property type="component" value="Unassembled WGS sequence"/>
</dbReference>
<organism evidence="3 4">
    <name type="scientific">Mucor saturninus</name>
    <dbReference type="NCBI Taxonomy" id="64648"/>
    <lineage>
        <taxon>Eukaryota</taxon>
        <taxon>Fungi</taxon>
        <taxon>Fungi incertae sedis</taxon>
        <taxon>Mucoromycota</taxon>
        <taxon>Mucoromycotina</taxon>
        <taxon>Mucoromycetes</taxon>
        <taxon>Mucorales</taxon>
        <taxon>Mucorineae</taxon>
        <taxon>Mucoraceae</taxon>
        <taxon>Mucor</taxon>
    </lineage>
</organism>
<dbReference type="SUPFAM" id="SSF50729">
    <property type="entry name" value="PH domain-like"/>
    <property type="match status" value="1"/>
</dbReference>
<sequence>MKKRLEVWGPTQIISDLLDAFKSKLSIYDQFMENHPKFVMLLDALYKLPGFKKFMYATLGDNSDKKEMMDGLLHYIHTPLHRLNAYIRSLKHIIRYSDRSHPDYSSLLSVSGNFKSLEKKLSGKVNRCQSHLIALESILSIVDCPLLLTMNLRLLLFAQLIKIDLDDPSATSDVRMYFLYNDTLIFCKKAKEKKGGEKKLEYKETINLSATTVRLLSPEYLAKMCEVKKPMFRIGKKTAETIAPVHNEAFGFELVTTEINVSGMAVPQMEYDGNGLLNGITSKRRHAIRTRSLIEQNIWVEAIYKAIRAAKSPIS</sequence>
<dbReference type="GO" id="GO:0005085">
    <property type="term" value="F:guanyl-nucleotide exchange factor activity"/>
    <property type="evidence" value="ECO:0007669"/>
    <property type="project" value="InterPro"/>
</dbReference>
<dbReference type="OrthoDB" id="10254377at2759"/>
<comment type="caution">
    <text evidence="3">The sequence shown here is derived from an EMBL/GenBank/DDBJ whole genome shotgun (WGS) entry which is preliminary data.</text>
</comment>
<gene>
    <name evidence="3" type="ORF">INT47_003231</name>
</gene>
<dbReference type="EMBL" id="JAEPRD010000012">
    <property type="protein sequence ID" value="KAG2210246.1"/>
    <property type="molecule type" value="Genomic_DNA"/>
</dbReference>
<dbReference type="PROSITE" id="PS50010">
    <property type="entry name" value="DH_2"/>
    <property type="match status" value="1"/>
</dbReference>
<dbReference type="InterPro" id="IPR035899">
    <property type="entry name" value="DBL_dom_sf"/>
</dbReference>
<feature type="domain" description="DH" evidence="2">
    <location>
        <begin position="1"/>
        <end position="124"/>
    </location>
</feature>
<dbReference type="SUPFAM" id="SSF48065">
    <property type="entry name" value="DBL homology domain (DH-domain)"/>
    <property type="match status" value="1"/>
</dbReference>